<dbReference type="RefSeq" id="WP_076202546.1">
    <property type="nucleotide sequence ID" value="NZ_CP019236.1"/>
</dbReference>
<keyword evidence="4" id="KW-1185">Reference proteome</keyword>
<dbReference type="PANTHER" id="PTHR43329">
    <property type="entry name" value="EPOXIDE HYDROLASE"/>
    <property type="match status" value="1"/>
</dbReference>
<proteinExistence type="predicted"/>
<dbReference type="Pfam" id="PF00561">
    <property type="entry name" value="Abhydrolase_1"/>
    <property type="match status" value="1"/>
</dbReference>
<reference evidence="3 4" key="1">
    <citation type="submission" date="2017-01" db="EMBL/GenBank/DDBJ databases">
        <authorList>
            <person name="Mah S.A."/>
            <person name="Swanson W.J."/>
            <person name="Moy G.W."/>
            <person name="Vacquier V.D."/>
        </authorList>
    </citation>
    <scope>NUCLEOTIDE SEQUENCE [LARGE SCALE GENOMIC DNA]</scope>
    <source>
        <strain evidence="3 4">DCY110</strain>
    </source>
</reference>
<sequence>MQFRPRRHAWADDLAIMSYSGGQGPALVLLHGYPETHLGWLPAAQRLAAHFSVVMIDLRGYGDSIGPAPDAAHAGYSKRAMASDVARVMRELGHTRYAVAGHDRGGRVAHRLALDHPAEVRALVSLTVIPTAEMWRNMNRVAGLRAFHWFMLAQPAPLPETWLAADPDLFLDDALTRMTHGKPVIDPVALAEYRRCFRLPSVRLAMIEDYRAAAGYDLALDEADQAAGRRVTCPLLVIWQTGRYAQGETPVQIWRRWADGPVSGETLETGHLMMEERPQEVAETITRFLKEASA</sequence>
<dbReference type="EMBL" id="CP019236">
    <property type="protein sequence ID" value="APW39818.1"/>
    <property type="molecule type" value="Genomic_DNA"/>
</dbReference>
<dbReference type="SUPFAM" id="SSF53474">
    <property type="entry name" value="alpha/beta-Hydrolases"/>
    <property type="match status" value="1"/>
</dbReference>
<organism evidence="3 4">
    <name type="scientific">Rhodoferax koreensis</name>
    <dbReference type="NCBI Taxonomy" id="1842727"/>
    <lineage>
        <taxon>Bacteria</taxon>
        <taxon>Pseudomonadati</taxon>
        <taxon>Pseudomonadota</taxon>
        <taxon>Betaproteobacteria</taxon>
        <taxon>Burkholderiales</taxon>
        <taxon>Comamonadaceae</taxon>
        <taxon>Rhodoferax</taxon>
    </lineage>
</organism>
<dbReference type="InterPro" id="IPR029058">
    <property type="entry name" value="AB_hydrolase_fold"/>
</dbReference>
<name>A0A1P8K1D4_9BURK</name>
<protein>
    <recommendedName>
        <fullName evidence="2">AB hydrolase-1 domain-containing protein</fullName>
    </recommendedName>
</protein>
<dbReference type="AlphaFoldDB" id="A0A1P8K1D4"/>
<evidence type="ECO:0000313" key="3">
    <source>
        <dbReference type="EMBL" id="APW39818.1"/>
    </source>
</evidence>
<evidence type="ECO:0000313" key="4">
    <source>
        <dbReference type="Proteomes" id="UP000186609"/>
    </source>
</evidence>
<dbReference type="GO" id="GO:0016787">
    <property type="term" value="F:hydrolase activity"/>
    <property type="evidence" value="ECO:0007669"/>
    <property type="project" value="UniProtKB-KW"/>
</dbReference>
<dbReference type="KEGG" id="rhy:RD110_23610"/>
<dbReference type="Gene3D" id="3.40.50.1820">
    <property type="entry name" value="alpha/beta hydrolase"/>
    <property type="match status" value="1"/>
</dbReference>
<dbReference type="PRINTS" id="PR00412">
    <property type="entry name" value="EPOXHYDRLASE"/>
</dbReference>
<feature type="domain" description="AB hydrolase-1" evidence="2">
    <location>
        <begin position="25"/>
        <end position="177"/>
    </location>
</feature>
<dbReference type="InterPro" id="IPR000639">
    <property type="entry name" value="Epox_hydrolase-like"/>
</dbReference>
<dbReference type="InterPro" id="IPR000073">
    <property type="entry name" value="AB_hydrolase_1"/>
</dbReference>
<evidence type="ECO:0000259" key="2">
    <source>
        <dbReference type="Pfam" id="PF00561"/>
    </source>
</evidence>
<dbReference type="STRING" id="1842727.RD110_23610"/>
<dbReference type="Proteomes" id="UP000186609">
    <property type="component" value="Chromosome"/>
</dbReference>
<gene>
    <name evidence="3" type="ORF">RD110_23610</name>
</gene>
<dbReference type="OrthoDB" id="9780765at2"/>
<accession>A0A1P8K1D4</accession>
<keyword evidence="1" id="KW-0378">Hydrolase</keyword>
<evidence type="ECO:0000256" key="1">
    <source>
        <dbReference type="ARBA" id="ARBA00022801"/>
    </source>
</evidence>